<name>A0A167LD49_PHYB8</name>
<comment type="cofactor">
    <cofactor evidence="1">
        <name>Co(2+)</name>
        <dbReference type="ChEBI" id="CHEBI:48828"/>
    </cofactor>
</comment>
<dbReference type="SUPFAM" id="SSF88713">
    <property type="entry name" value="Glycoside hydrolase/deacetylase"/>
    <property type="match status" value="1"/>
</dbReference>
<evidence type="ECO:0000259" key="7">
    <source>
        <dbReference type="PROSITE" id="PS51677"/>
    </source>
</evidence>
<dbReference type="RefSeq" id="XP_018288228.1">
    <property type="nucleotide sequence ID" value="XM_018432146.1"/>
</dbReference>
<dbReference type="InParanoid" id="A0A167LD49"/>
<keyword evidence="9" id="KW-1185">Reference proteome</keyword>
<evidence type="ECO:0000256" key="1">
    <source>
        <dbReference type="ARBA" id="ARBA00001941"/>
    </source>
</evidence>
<dbReference type="InterPro" id="IPR011330">
    <property type="entry name" value="Glyco_hydro/deAcase_b/a-brl"/>
</dbReference>
<evidence type="ECO:0000313" key="9">
    <source>
        <dbReference type="Proteomes" id="UP000077315"/>
    </source>
</evidence>
<dbReference type="VEuPathDB" id="FungiDB:PHYBLDRAFT_148740"/>
<reference evidence="9" key="1">
    <citation type="submission" date="2015-06" db="EMBL/GenBank/DDBJ databases">
        <title>Expansion of signal transduction pathways in fungi by whole-genome duplication.</title>
        <authorList>
            <consortium name="DOE Joint Genome Institute"/>
            <person name="Corrochano L.M."/>
            <person name="Kuo A."/>
            <person name="Marcet-Houben M."/>
            <person name="Polaino S."/>
            <person name="Salamov A."/>
            <person name="Villalobos J.M."/>
            <person name="Alvarez M.I."/>
            <person name="Avalos J."/>
            <person name="Benito E.P."/>
            <person name="Benoit I."/>
            <person name="Burger G."/>
            <person name="Camino L.P."/>
            <person name="Canovas D."/>
            <person name="Cerda-Olmedo E."/>
            <person name="Cheng J.-F."/>
            <person name="Dominguez A."/>
            <person name="Elias M."/>
            <person name="Eslava A.P."/>
            <person name="Glaser F."/>
            <person name="Grimwood J."/>
            <person name="Gutierrez G."/>
            <person name="Heitman J."/>
            <person name="Henrissat B."/>
            <person name="Iturriaga E.A."/>
            <person name="Lang B.F."/>
            <person name="Lavin J.L."/>
            <person name="Lee S."/>
            <person name="Li W."/>
            <person name="Lindquist E."/>
            <person name="Lopez-Garcia S."/>
            <person name="Luque E.M."/>
            <person name="Marcos A.T."/>
            <person name="Martin J."/>
            <person name="McCluskey K."/>
            <person name="Medina H.R."/>
            <person name="Miralles-Duran A."/>
            <person name="Miyazaki A."/>
            <person name="Munoz-Torres E."/>
            <person name="Oguiza J.A."/>
            <person name="Ohm R."/>
            <person name="Olmedo M."/>
            <person name="Orejas M."/>
            <person name="Ortiz-Castellanos L."/>
            <person name="Pisabarro A.G."/>
            <person name="Rodriguez-Romero J."/>
            <person name="Ruiz-Herrera J."/>
            <person name="Ruiz-Vazquez R."/>
            <person name="Sanz C."/>
            <person name="Schackwitz W."/>
            <person name="Schmutz J."/>
            <person name="Shahriari M."/>
            <person name="Shelest E."/>
            <person name="Silva-Franco F."/>
            <person name="Soanes D."/>
            <person name="Syed K."/>
            <person name="Tagua V.G."/>
            <person name="Talbot N.J."/>
            <person name="Thon M."/>
            <person name="De vries R.P."/>
            <person name="Wiebenga A."/>
            <person name="Yadav J.S."/>
            <person name="Braun E.L."/>
            <person name="Baker S."/>
            <person name="Garre V."/>
            <person name="Horwitz B."/>
            <person name="Torres-Martinez S."/>
            <person name="Idnurm A."/>
            <person name="Herrera-Estrella A."/>
            <person name="Gabaldon T."/>
            <person name="Grigoriev I.V."/>
        </authorList>
    </citation>
    <scope>NUCLEOTIDE SEQUENCE [LARGE SCALE GENOMIC DNA]</scope>
    <source>
        <strain evidence="9">NRRL 1555(-)</strain>
    </source>
</reference>
<dbReference type="Pfam" id="PF01522">
    <property type="entry name" value="Polysacc_deac_1"/>
    <property type="match status" value="1"/>
</dbReference>
<gene>
    <name evidence="8" type="ORF">PHYBLDRAFT_148740</name>
</gene>
<evidence type="ECO:0000256" key="6">
    <source>
        <dbReference type="SAM" id="SignalP"/>
    </source>
</evidence>
<dbReference type="EMBL" id="KV440989">
    <property type="protein sequence ID" value="OAD70188.1"/>
    <property type="molecule type" value="Genomic_DNA"/>
</dbReference>
<protein>
    <submittedName>
        <fullName evidence="8">Carbohydrate esterase family 4 protein</fullName>
    </submittedName>
</protein>
<evidence type="ECO:0000256" key="5">
    <source>
        <dbReference type="ARBA" id="ARBA00023277"/>
    </source>
</evidence>
<evidence type="ECO:0000256" key="4">
    <source>
        <dbReference type="ARBA" id="ARBA00022801"/>
    </source>
</evidence>
<dbReference type="PANTHER" id="PTHR46471">
    <property type="entry name" value="CHITIN DEACETYLASE"/>
    <property type="match status" value="1"/>
</dbReference>
<dbReference type="STRING" id="763407.A0A167LD49"/>
<dbReference type="Gene3D" id="3.20.20.370">
    <property type="entry name" value="Glycoside hydrolase/deacetylase"/>
    <property type="match status" value="1"/>
</dbReference>
<keyword evidence="4" id="KW-0378">Hydrolase</keyword>
<feature type="chain" id="PRO_5007889818" evidence="6">
    <location>
        <begin position="20"/>
        <end position="249"/>
    </location>
</feature>
<dbReference type="GO" id="GO:0005975">
    <property type="term" value="P:carbohydrate metabolic process"/>
    <property type="evidence" value="ECO:0007669"/>
    <property type="project" value="InterPro"/>
</dbReference>
<dbReference type="PROSITE" id="PS51677">
    <property type="entry name" value="NODB"/>
    <property type="match status" value="1"/>
</dbReference>
<dbReference type="OrthoDB" id="2125469at2759"/>
<dbReference type="InterPro" id="IPR002509">
    <property type="entry name" value="NODB_dom"/>
</dbReference>
<keyword evidence="2" id="KW-0479">Metal-binding</keyword>
<accession>A0A167LD49</accession>
<evidence type="ECO:0000313" key="8">
    <source>
        <dbReference type="EMBL" id="OAD70188.1"/>
    </source>
</evidence>
<evidence type="ECO:0000256" key="3">
    <source>
        <dbReference type="ARBA" id="ARBA00022729"/>
    </source>
</evidence>
<dbReference type="Proteomes" id="UP000077315">
    <property type="component" value="Unassembled WGS sequence"/>
</dbReference>
<feature type="signal peptide" evidence="6">
    <location>
        <begin position="1"/>
        <end position="19"/>
    </location>
</feature>
<organism evidence="8 9">
    <name type="scientific">Phycomyces blakesleeanus (strain ATCC 8743b / DSM 1359 / FGSC 10004 / NBRC 33097 / NRRL 1555)</name>
    <dbReference type="NCBI Taxonomy" id="763407"/>
    <lineage>
        <taxon>Eukaryota</taxon>
        <taxon>Fungi</taxon>
        <taxon>Fungi incertae sedis</taxon>
        <taxon>Mucoromycota</taxon>
        <taxon>Mucoromycotina</taxon>
        <taxon>Mucoromycetes</taxon>
        <taxon>Mucorales</taxon>
        <taxon>Phycomycetaceae</taxon>
        <taxon>Phycomyces</taxon>
    </lineage>
</organism>
<dbReference type="GO" id="GO:0046872">
    <property type="term" value="F:metal ion binding"/>
    <property type="evidence" value="ECO:0007669"/>
    <property type="project" value="UniProtKB-KW"/>
</dbReference>
<sequence length="249" mass="27649">MRSSIYLTLAAIVASVATAAPFHKRSPAPVYRECSSPGTFALTFDDGPYQFSWDLAKSLHSQGIPATFFVNGKNWINVETDSVSTSDGTKTYMEVLKNFDDLGHQVASHTYEHKQLGGLSSAEVEYQMNTNADIIERAIGKRPTFMRPPAGEYDDSTLEVLGALNYHVIMWDLDSLDWATHSLPDEQQHYETLMGGESGSSGTGHISLQHEVYQQTVDEFVPWIIEYVKSKNYRFVTVAECIGVSSGYA</sequence>
<dbReference type="PANTHER" id="PTHR46471:SF9">
    <property type="entry name" value="CHITIN DEACETYLASE"/>
    <property type="match status" value="1"/>
</dbReference>
<keyword evidence="5" id="KW-0119">Carbohydrate metabolism</keyword>
<evidence type="ECO:0000256" key="2">
    <source>
        <dbReference type="ARBA" id="ARBA00022723"/>
    </source>
</evidence>
<dbReference type="AlphaFoldDB" id="A0A167LD49"/>
<feature type="domain" description="NodB homology" evidence="7">
    <location>
        <begin position="38"/>
        <end position="236"/>
    </location>
</feature>
<proteinExistence type="predicted"/>
<dbReference type="GeneID" id="28993052"/>
<keyword evidence="3 6" id="KW-0732">Signal</keyword>
<dbReference type="GO" id="GO:0016810">
    <property type="term" value="F:hydrolase activity, acting on carbon-nitrogen (but not peptide) bonds"/>
    <property type="evidence" value="ECO:0007669"/>
    <property type="project" value="InterPro"/>
</dbReference>